<dbReference type="Pfam" id="PF08352">
    <property type="entry name" value="oligo_HPY"/>
    <property type="match status" value="2"/>
</dbReference>
<dbReference type="CDD" id="cd03257">
    <property type="entry name" value="ABC_NikE_OppD_transporters"/>
    <property type="match status" value="2"/>
</dbReference>
<evidence type="ECO:0000259" key="8">
    <source>
        <dbReference type="PROSITE" id="PS50893"/>
    </source>
</evidence>
<dbReference type="PROSITE" id="PS50893">
    <property type="entry name" value="ABC_TRANSPORTER_2"/>
    <property type="match status" value="2"/>
</dbReference>
<dbReference type="Proteomes" id="UP001596496">
    <property type="component" value="Unassembled WGS sequence"/>
</dbReference>
<evidence type="ECO:0000256" key="4">
    <source>
        <dbReference type="ARBA" id="ARBA00022475"/>
    </source>
</evidence>
<dbReference type="NCBIfam" id="TIGR01727">
    <property type="entry name" value="oligo_HPY"/>
    <property type="match status" value="2"/>
</dbReference>
<comment type="caution">
    <text evidence="9">The sequence shown here is derived from an EMBL/GenBank/DDBJ whole genome shotgun (WGS) entry which is preliminary data.</text>
</comment>
<evidence type="ECO:0000313" key="9">
    <source>
        <dbReference type="EMBL" id="MFC7387033.1"/>
    </source>
</evidence>
<comment type="subcellular location">
    <subcellularLocation>
        <location evidence="1">Cell membrane</location>
        <topology evidence="1">Peripheral membrane protein</topology>
    </subcellularLocation>
</comment>
<dbReference type="PANTHER" id="PTHR43297">
    <property type="entry name" value="OLIGOPEPTIDE TRANSPORT ATP-BINDING PROTEIN APPD"/>
    <property type="match status" value="1"/>
</dbReference>
<feature type="domain" description="ABC transporter" evidence="8">
    <location>
        <begin position="7"/>
        <end position="256"/>
    </location>
</feature>
<sequence length="677" mass="71048">MRPQSGLRVEGLSVAYETARDRVEAVSGVSFEVAAGETYGLVGESGCGKTTLGRALGRYLPRGGSITGGRVEVDGTDVLGLTAGGLRRWRGSSLAVVHQEAGSALDPTMRIGAQLAEALRLQGRTRAEARREATRLLERVMLPDPAAIARRYPHQLSGGQQQRVVIAAALAARPRLLILDEPTTGLDATVRQEILGLIGALRADLAAAIVLISHDLAMVGRLCDRVGVLYAGRLIEQGPAAEVLATPRHPYTAALIAAVPRFGRTWRDRPLAAIPGRPPAPGEACAGCAFAPRCPHADETCGARRPALEAAGVHDAHTGRSVRCHHAAELIGRLDPAEEGQDPAGDLRAPARPGVAGPLLEIRALTRRHAGIPVLRDVDLTIGHGEVLGLVGESGSGKTTLARAVVGLGPEGSGTIRLDGRELPAAVARRDAGALRRIQMVFQNPDASLNPSHTVRTVLARALRSLRGGLTPERLAVRAGLGEHLLDSRTDRLSGGQKQRVAIARAFAGEPDLVVCDEPVSALDVSVQAEVLRLLADQRRRTGTSYLFISHDLAVVGYLADRIAVMYRGRILEQGPAADVLAGPHHPYTASLVTASQASLGASGTAAAGDQAAPGPAGCRFAHRCPLRVDGLCEKEEPPVLALGGGHAVLCHLDVAELPRAVAPERVAYDQPCRPAP</sequence>
<keyword evidence="4" id="KW-1003">Cell membrane</keyword>
<evidence type="ECO:0000256" key="5">
    <source>
        <dbReference type="ARBA" id="ARBA00022741"/>
    </source>
</evidence>
<dbReference type="EMBL" id="JBHTCG010000033">
    <property type="protein sequence ID" value="MFC7387033.1"/>
    <property type="molecule type" value="Genomic_DNA"/>
</dbReference>
<dbReference type="PANTHER" id="PTHR43297:SF2">
    <property type="entry name" value="DIPEPTIDE TRANSPORT ATP-BINDING PROTEIN DPPD"/>
    <property type="match status" value="1"/>
</dbReference>
<dbReference type="InterPro" id="IPR003593">
    <property type="entry name" value="AAA+_ATPase"/>
</dbReference>
<dbReference type="PROSITE" id="PS00211">
    <property type="entry name" value="ABC_TRANSPORTER_1"/>
    <property type="match status" value="2"/>
</dbReference>
<keyword evidence="6 9" id="KW-0067">ATP-binding</keyword>
<protein>
    <submittedName>
        <fullName evidence="9">Dipeptide ABC transporter ATP-binding protein</fullName>
    </submittedName>
</protein>
<accession>A0ABW2PCV9</accession>
<keyword evidence="3" id="KW-0813">Transport</keyword>
<dbReference type="Gene3D" id="3.40.50.300">
    <property type="entry name" value="P-loop containing nucleotide triphosphate hydrolases"/>
    <property type="match status" value="2"/>
</dbReference>
<dbReference type="RefSeq" id="WP_380830714.1">
    <property type="nucleotide sequence ID" value="NZ_JBHTCG010000033.1"/>
</dbReference>
<gene>
    <name evidence="9" type="ORF">ACFQSB_32820</name>
</gene>
<evidence type="ECO:0000256" key="6">
    <source>
        <dbReference type="ARBA" id="ARBA00022840"/>
    </source>
</evidence>
<dbReference type="GO" id="GO:0005524">
    <property type="term" value="F:ATP binding"/>
    <property type="evidence" value="ECO:0007669"/>
    <property type="project" value="UniProtKB-KW"/>
</dbReference>
<evidence type="ECO:0000256" key="1">
    <source>
        <dbReference type="ARBA" id="ARBA00004202"/>
    </source>
</evidence>
<dbReference type="InterPro" id="IPR003439">
    <property type="entry name" value="ABC_transporter-like_ATP-bd"/>
</dbReference>
<evidence type="ECO:0000256" key="2">
    <source>
        <dbReference type="ARBA" id="ARBA00005417"/>
    </source>
</evidence>
<dbReference type="NCBIfam" id="NF008453">
    <property type="entry name" value="PRK11308.1"/>
    <property type="match status" value="2"/>
</dbReference>
<dbReference type="Pfam" id="PF00005">
    <property type="entry name" value="ABC_tran"/>
    <property type="match status" value="2"/>
</dbReference>
<keyword evidence="5" id="KW-0547">Nucleotide-binding</keyword>
<keyword evidence="10" id="KW-1185">Reference proteome</keyword>
<reference evidence="10" key="1">
    <citation type="journal article" date="2019" name="Int. J. Syst. Evol. Microbiol.">
        <title>The Global Catalogue of Microorganisms (GCM) 10K type strain sequencing project: providing services to taxonomists for standard genome sequencing and annotation.</title>
        <authorList>
            <consortium name="The Broad Institute Genomics Platform"/>
            <consortium name="The Broad Institute Genome Sequencing Center for Infectious Disease"/>
            <person name="Wu L."/>
            <person name="Ma J."/>
        </authorList>
    </citation>
    <scope>NUCLEOTIDE SEQUENCE [LARGE SCALE GENOMIC DNA]</scope>
    <source>
        <strain evidence="10">CECT 7649</strain>
    </source>
</reference>
<name>A0ABW2PCV9_9ACTN</name>
<dbReference type="InterPro" id="IPR013563">
    <property type="entry name" value="Oligopep_ABC_C"/>
</dbReference>
<organism evidence="9 10">
    <name type="scientific">Sphaerisporangium rhizosphaerae</name>
    <dbReference type="NCBI Taxonomy" id="2269375"/>
    <lineage>
        <taxon>Bacteria</taxon>
        <taxon>Bacillati</taxon>
        <taxon>Actinomycetota</taxon>
        <taxon>Actinomycetes</taxon>
        <taxon>Streptosporangiales</taxon>
        <taxon>Streptosporangiaceae</taxon>
        <taxon>Sphaerisporangium</taxon>
    </lineage>
</organism>
<evidence type="ECO:0000313" key="10">
    <source>
        <dbReference type="Proteomes" id="UP001596496"/>
    </source>
</evidence>
<keyword evidence="7" id="KW-0472">Membrane</keyword>
<feature type="domain" description="ABC transporter" evidence="8">
    <location>
        <begin position="360"/>
        <end position="593"/>
    </location>
</feature>
<dbReference type="SMART" id="SM00382">
    <property type="entry name" value="AAA"/>
    <property type="match status" value="2"/>
</dbReference>
<proteinExistence type="inferred from homology"/>
<evidence type="ECO:0000256" key="7">
    <source>
        <dbReference type="ARBA" id="ARBA00023136"/>
    </source>
</evidence>
<evidence type="ECO:0000256" key="3">
    <source>
        <dbReference type="ARBA" id="ARBA00022448"/>
    </source>
</evidence>
<dbReference type="InterPro" id="IPR050388">
    <property type="entry name" value="ABC_Ni/Peptide_Import"/>
</dbReference>
<dbReference type="InterPro" id="IPR017871">
    <property type="entry name" value="ABC_transporter-like_CS"/>
</dbReference>
<dbReference type="SUPFAM" id="SSF52540">
    <property type="entry name" value="P-loop containing nucleoside triphosphate hydrolases"/>
    <property type="match status" value="2"/>
</dbReference>
<dbReference type="InterPro" id="IPR027417">
    <property type="entry name" value="P-loop_NTPase"/>
</dbReference>
<comment type="similarity">
    <text evidence="2">Belongs to the ABC transporter superfamily.</text>
</comment>